<dbReference type="FunFam" id="3.40.50.10140:FF:000007">
    <property type="entry name" value="Disease resistance protein (TIR-NBS-LRR class)"/>
    <property type="match status" value="1"/>
</dbReference>
<organism evidence="3">
    <name type="scientific">Glycine soja</name>
    <name type="common">Wild soybean</name>
    <dbReference type="NCBI Taxonomy" id="3848"/>
    <lineage>
        <taxon>Eukaryota</taxon>
        <taxon>Viridiplantae</taxon>
        <taxon>Streptophyta</taxon>
        <taxon>Embryophyta</taxon>
        <taxon>Tracheophyta</taxon>
        <taxon>Spermatophyta</taxon>
        <taxon>Magnoliopsida</taxon>
        <taxon>eudicotyledons</taxon>
        <taxon>Gunneridae</taxon>
        <taxon>Pentapetalae</taxon>
        <taxon>rosids</taxon>
        <taxon>fabids</taxon>
        <taxon>Fabales</taxon>
        <taxon>Fabaceae</taxon>
        <taxon>Papilionoideae</taxon>
        <taxon>50 kb inversion clade</taxon>
        <taxon>NPAAA clade</taxon>
        <taxon>indigoferoid/millettioid clade</taxon>
        <taxon>Phaseoleae</taxon>
        <taxon>Glycine</taxon>
        <taxon>Glycine subgen. Soja</taxon>
    </lineage>
</organism>
<evidence type="ECO:0000259" key="2">
    <source>
        <dbReference type="PROSITE" id="PS50104"/>
    </source>
</evidence>
<dbReference type="InterPro" id="IPR027417">
    <property type="entry name" value="P-loop_NTPase"/>
</dbReference>
<evidence type="ECO:0000313" key="3">
    <source>
        <dbReference type="EMBL" id="KHN11116.1"/>
    </source>
</evidence>
<dbReference type="InterPro" id="IPR000157">
    <property type="entry name" value="TIR_dom"/>
</dbReference>
<feature type="domain" description="TIR" evidence="2">
    <location>
        <begin position="6"/>
        <end position="173"/>
    </location>
</feature>
<dbReference type="Pfam" id="PF01582">
    <property type="entry name" value="TIR"/>
    <property type="match status" value="1"/>
</dbReference>
<keyword evidence="3" id="KW-0378">Hydrolase</keyword>
<dbReference type="InterPro" id="IPR035897">
    <property type="entry name" value="Toll_tir_struct_dom_sf"/>
</dbReference>
<protein>
    <submittedName>
        <fullName evidence="3">TMV resistance protein N</fullName>
        <ecNumber evidence="3">3.1.26.5</ecNumber>
    </submittedName>
</protein>
<dbReference type="EMBL" id="KN663940">
    <property type="protein sequence ID" value="KHN11116.1"/>
    <property type="molecule type" value="Genomic_DNA"/>
</dbReference>
<dbReference type="PANTHER" id="PTHR11017:SF431">
    <property type="entry name" value="ADP-RIBOSYL CYCLASE_CYCLIC ADP-RIBOSE HYDROLASE"/>
    <property type="match status" value="1"/>
</dbReference>
<dbReference type="PANTHER" id="PTHR11017">
    <property type="entry name" value="LEUCINE-RICH REPEAT-CONTAINING PROTEIN"/>
    <property type="match status" value="1"/>
</dbReference>
<name>A0A0B2PNV7_GLYSO</name>
<evidence type="ECO:0000256" key="1">
    <source>
        <dbReference type="ARBA" id="ARBA00023027"/>
    </source>
</evidence>
<dbReference type="SUPFAM" id="SSF52540">
    <property type="entry name" value="P-loop containing nucleoside triphosphate hydrolases"/>
    <property type="match status" value="1"/>
</dbReference>
<dbReference type="PRINTS" id="PR00364">
    <property type="entry name" value="DISEASERSIST"/>
</dbReference>
<dbReference type="GO" id="GO:0006952">
    <property type="term" value="P:defense response"/>
    <property type="evidence" value="ECO:0007669"/>
    <property type="project" value="InterPro"/>
</dbReference>
<dbReference type="Gene3D" id="3.40.50.300">
    <property type="entry name" value="P-loop containing nucleotide triphosphate hydrolases"/>
    <property type="match status" value="1"/>
</dbReference>
<dbReference type="PROSITE" id="PS50104">
    <property type="entry name" value="TIR"/>
    <property type="match status" value="1"/>
</dbReference>
<dbReference type="GO" id="GO:0004526">
    <property type="term" value="F:ribonuclease P activity"/>
    <property type="evidence" value="ECO:0007669"/>
    <property type="project" value="UniProtKB-EC"/>
</dbReference>
<accession>A0A0B2PNV7</accession>
<dbReference type="SUPFAM" id="SSF52058">
    <property type="entry name" value="L domain-like"/>
    <property type="match status" value="1"/>
</dbReference>
<dbReference type="Proteomes" id="UP000053555">
    <property type="component" value="Unassembled WGS sequence"/>
</dbReference>
<keyword evidence="1" id="KW-0520">NAD</keyword>
<dbReference type="InterPro" id="IPR044974">
    <property type="entry name" value="Disease_R_plants"/>
</dbReference>
<dbReference type="GO" id="GO:0043531">
    <property type="term" value="F:ADP binding"/>
    <property type="evidence" value="ECO:0007669"/>
    <property type="project" value="InterPro"/>
</dbReference>
<sequence>MAVRSSSYDVFLSFRGEDTRHGFTGNLYNVLRERGIDTFIDDEELQKGHEITKALEEAIEKSKIFIIVLSENYASSSFCLNELTHILNFTKGKSDRSILPVFYKVDPSDVRYHRGSFGEALANHEKNLNSNYMEKLQIWKMALQQVSNFSGHHFQPDGDKYEYDFIKEIVESVPSKFNRNLLYVSDVLVGLKSPVLAVKSLLDVGADDVVHMVGIHGLGGVGKTTLAVAVYNSIACHFEACCFLENVRETSNKKGLESLQNILLSKTVGDMKIEVTNSREGTDIIKRKLKEKKVLLVLDDVNEHEQLQAIIDSPDWFGRGSRVIITTRDEQLLVLHNVKRTYKVRELNEKHALQLLTQKAFGLEKKVDPSYHDILNRAVTYASGLPLALKVIGSNLFGKSIEEWESVLDGYERSPDKSIYMTLKVSYDALNEDEKSIFLDIACCFKDYELAKVQDILYAHYGTGKIEIICMNFSSFGKEVEWDGDALKKMENLKTLIIKSACFSKGPKHLPNSLRVLEWWRCPSQDLPHNFNPKQLAICKLPHSNFTSLGLAPLFDKASSVVNLTSLILDECDSLTEIPDVSCLSKLEKLSFKDCRNLFTIHPSVGLLEKLKILDAKGCRKLESFPPLKLTSLEWLKLSYCVNLESIPECIEECRFLTTLIVDGCARLQEIRGIPPNLKKFSATGCPALTSSSISMFLNQELHEARDIYVNLPRVKIPKWFECQSRGESIVFWFRNKFPAIIVCIDTEFCFDELAVNVFINDEDESNHVSLDVTECCMGPSTAVFRLKMEDYLDEELLKNEWNRAEIGCEYLWDEYAIHVLKEQSSMEDIRFTKKRLRVWKKQRRRCPSQDSSFTSVGLDPFYEKASRKNGKYNKILGKMENITELDLSECPITKLPPSFRNLTRLQELELDHGPESADQLMDFDAATLISNICMMPELYDISARRLQWRLLPDDALKLTSVVCSSVHSLTLELSDELLPLFLSWFVNVENLRLEGSKCTVIPECIKECRFLSILILSGCDRLQEIRGIPPNLERFAATESPDLTSSSISMLLNQELHEAGHTDFSLPILKIPEWFECQSRGPSIFFWFRNEFPAITFCIVKSHFEAYSSDSLVLSVIINKKHEHKHDRFHDGCFSKTPSTSIFRLQMKDNLDEEISKSEWNHAEIVCNLSWDECGIHVLKEQSSMEDIRFTDPFRKRKNCCSEEVAVGGKKQRLVGSEVVETKFVEQQQHMGFLSHVWNWTLSLVMSRRSGNQ</sequence>
<dbReference type="InterPro" id="IPR042197">
    <property type="entry name" value="Apaf_helical"/>
</dbReference>
<proteinExistence type="predicted"/>
<dbReference type="Gene3D" id="3.40.50.10140">
    <property type="entry name" value="Toll/interleukin-1 receptor homology (TIR) domain"/>
    <property type="match status" value="1"/>
</dbReference>
<dbReference type="EC" id="3.1.26.5" evidence="3"/>
<dbReference type="InterPro" id="IPR032675">
    <property type="entry name" value="LRR_dom_sf"/>
</dbReference>
<reference evidence="3" key="1">
    <citation type="submission" date="2014-07" db="EMBL/GenBank/DDBJ databases">
        <title>Identification of a novel salt tolerance gene in wild soybean by whole-genome sequencing.</title>
        <authorList>
            <person name="Lam H.-M."/>
            <person name="Qi X."/>
            <person name="Li M.-W."/>
            <person name="Liu X."/>
            <person name="Xie M."/>
            <person name="Ni M."/>
            <person name="Xu X."/>
        </authorList>
    </citation>
    <scope>NUCLEOTIDE SEQUENCE [LARGE SCALE GENOMIC DNA]</scope>
    <source>
        <tissue evidence="3">Root</tissue>
    </source>
</reference>
<dbReference type="Gene3D" id="1.10.8.430">
    <property type="entry name" value="Helical domain of apoptotic protease-activating factors"/>
    <property type="match status" value="1"/>
</dbReference>
<dbReference type="SUPFAM" id="SSF52200">
    <property type="entry name" value="Toll/Interleukin receptor TIR domain"/>
    <property type="match status" value="1"/>
</dbReference>
<dbReference type="AlphaFoldDB" id="A0A0B2PNV7"/>
<dbReference type="SUPFAM" id="SSF52047">
    <property type="entry name" value="RNI-like"/>
    <property type="match status" value="1"/>
</dbReference>
<dbReference type="Pfam" id="PF00931">
    <property type="entry name" value="NB-ARC"/>
    <property type="match status" value="1"/>
</dbReference>
<dbReference type="GO" id="GO:0007165">
    <property type="term" value="P:signal transduction"/>
    <property type="evidence" value="ECO:0007669"/>
    <property type="project" value="InterPro"/>
</dbReference>
<dbReference type="Gene3D" id="3.80.10.10">
    <property type="entry name" value="Ribonuclease Inhibitor"/>
    <property type="match status" value="2"/>
</dbReference>
<dbReference type="SMART" id="SM00255">
    <property type="entry name" value="TIR"/>
    <property type="match status" value="1"/>
</dbReference>
<dbReference type="InterPro" id="IPR002182">
    <property type="entry name" value="NB-ARC"/>
</dbReference>
<gene>
    <name evidence="3" type="ORF">glysoja_033670</name>
</gene>